<dbReference type="InterPro" id="IPR050772">
    <property type="entry name" value="Hydratase-Decarb/MhpD_sf"/>
</dbReference>
<proteinExistence type="inferred from homology"/>
<reference evidence="4" key="1">
    <citation type="submission" date="2023-03" db="EMBL/GenBank/DDBJ databases">
        <authorList>
            <person name="Steffen K."/>
            <person name="Cardenas P."/>
        </authorList>
    </citation>
    <scope>NUCLEOTIDE SEQUENCE</scope>
</reference>
<organism evidence="4 5">
    <name type="scientific">Geodia barretti</name>
    <name type="common">Barrett's horny sponge</name>
    <dbReference type="NCBI Taxonomy" id="519541"/>
    <lineage>
        <taxon>Eukaryota</taxon>
        <taxon>Metazoa</taxon>
        <taxon>Porifera</taxon>
        <taxon>Demospongiae</taxon>
        <taxon>Heteroscleromorpha</taxon>
        <taxon>Tetractinellida</taxon>
        <taxon>Astrophorina</taxon>
        <taxon>Geodiidae</taxon>
        <taxon>Geodia</taxon>
    </lineage>
</organism>
<keyword evidence="5" id="KW-1185">Reference proteome</keyword>
<accession>A0AA35TH41</accession>
<evidence type="ECO:0000313" key="5">
    <source>
        <dbReference type="Proteomes" id="UP001174909"/>
    </source>
</evidence>
<keyword evidence="2" id="KW-0456">Lyase</keyword>
<evidence type="ECO:0000256" key="2">
    <source>
        <dbReference type="ARBA" id="ARBA00023239"/>
    </source>
</evidence>
<dbReference type="GO" id="GO:0005737">
    <property type="term" value="C:cytoplasm"/>
    <property type="evidence" value="ECO:0007669"/>
    <property type="project" value="TreeGrafter"/>
</dbReference>
<dbReference type="AlphaFoldDB" id="A0AA35TH41"/>
<feature type="domain" description="Fumarylacetoacetase-like C-terminal" evidence="3">
    <location>
        <begin position="102"/>
        <end position="270"/>
    </location>
</feature>
<name>A0AA35TH41_GEOBA</name>
<dbReference type="PANTHER" id="PTHR30143">
    <property type="entry name" value="ACID HYDRATASE"/>
    <property type="match status" value="1"/>
</dbReference>
<dbReference type="EMBL" id="CASHTH010003597">
    <property type="protein sequence ID" value="CAI8047002.1"/>
    <property type="molecule type" value="Genomic_DNA"/>
</dbReference>
<evidence type="ECO:0000313" key="4">
    <source>
        <dbReference type="EMBL" id="CAI8047002.1"/>
    </source>
</evidence>
<dbReference type="InterPro" id="IPR011234">
    <property type="entry name" value="Fumarylacetoacetase-like_C"/>
</dbReference>
<comment type="caution">
    <text evidence="4">The sequence shown here is derived from an EMBL/GenBank/DDBJ whole genome shotgun (WGS) entry which is preliminary data.</text>
</comment>
<dbReference type="PANTHER" id="PTHR30143:SF0">
    <property type="entry name" value="2-KETO-4-PENTENOATE HYDRATASE"/>
    <property type="match status" value="1"/>
</dbReference>
<evidence type="ECO:0000259" key="3">
    <source>
        <dbReference type="Pfam" id="PF01557"/>
    </source>
</evidence>
<gene>
    <name evidence="4" type="ORF">GBAR_LOCUS25985</name>
</gene>
<sequence length="272" mass="29065">MRQTTADLLFNGSPPPFERHAVTALQSVQRSFRTGVAASPIGAEFTESDAYNTQYHFLQQLQPIEAISGHKVALTTKASREHLGVHEPCYGHILSTCVYENNADVPIGNLASPHIEAEVAFVMGEDLQGPGVTPVDVMAATLGVLPSLELVDLKVQGKGISATDVIIHNALHGGLVVGSRLRSLEDLDLQYEGVTVEFNGELHGSGTGFEVMGNPINPVVWLVNKLAEFGDYLRAGETIISGSMVTPAELKPGDSVKVTYSRMGTVGARFVT</sequence>
<dbReference type="Proteomes" id="UP001174909">
    <property type="component" value="Unassembled WGS sequence"/>
</dbReference>
<dbReference type="SUPFAM" id="SSF56529">
    <property type="entry name" value="FAH"/>
    <property type="match status" value="1"/>
</dbReference>
<protein>
    <submittedName>
        <fullName evidence="4">2-oxo-hept-4-ene-1,7-dioate hydratase</fullName>
    </submittedName>
</protein>
<dbReference type="InterPro" id="IPR036663">
    <property type="entry name" value="Fumarylacetoacetase_C_sf"/>
</dbReference>
<dbReference type="GO" id="GO:0008684">
    <property type="term" value="F:2-oxopent-4-enoate hydratase activity"/>
    <property type="evidence" value="ECO:0007669"/>
    <property type="project" value="TreeGrafter"/>
</dbReference>
<evidence type="ECO:0000256" key="1">
    <source>
        <dbReference type="ARBA" id="ARBA00010211"/>
    </source>
</evidence>
<dbReference type="Pfam" id="PF01557">
    <property type="entry name" value="FAA_hydrolase"/>
    <property type="match status" value="1"/>
</dbReference>
<comment type="similarity">
    <text evidence="1">Belongs to the FAH family.</text>
</comment>
<dbReference type="Gene3D" id="3.90.850.10">
    <property type="entry name" value="Fumarylacetoacetase-like, C-terminal domain"/>
    <property type="match status" value="1"/>
</dbReference>